<dbReference type="Proteomes" id="UP000198211">
    <property type="component" value="Unassembled WGS sequence"/>
</dbReference>
<evidence type="ECO:0000313" key="3">
    <source>
        <dbReference type="Proteomes" id="UP000198211"/>
    </source>
</evidence>
<feature type="region of interest" description="Disordered" evidence="1">
    <location>
        <begin position="358"/>
        <end position="424"/>
    </location>
</feature>
<feature type="region of interest" description="Disordered" evidence="1">
    <location>
        <begin position="216"/>
        <end position="264"/>
    </location>
</feature>
<feature type="compositionally biased region" description="Polar residues" evidence="1">
    <location>
        <begin position="413"/>
        <end position="424"/>
    </location>
</feature>
<gene>
    <name evidence="2" type="ORF">PHMEG_0001490</name>
</gene>
<sequence>MVSLVWQPPRLVDIPLVRRLEEATSLMEVLSAAHPPRRLDLTESELVVGLRNKVTRFTAALMDAEDTIAEQVEREEKADVFCVQASNEADDLDSILRPYNKPLHLAQGAITHHAKILDSFKKRLRTQAVQGCPHRLHRPSEGAELSTPGEKYPIRLLALVKEVASHKRAYSILRQHSANPGLDTDSLVLASAGISAGDIDWKLIGLGPTQTSLKRGRDFVRDDSSGDSSNAEAEPNGVSDVTPPAASAASSEPKQQHLRSPISAKSHCPSRVAFRFGCPTTPTSSTEVVDMSSDEPITERFLELSSPYSSPIVSVPRRDGRPTRTTSVISDLRVNHTLEQELATDKLILGLAADRSLAANDNSPPPSTKPWPKGAGCVPPPPSSSSVTGVPLSGVVGRSSRRQSQPRQTVVTATLSTTPGSNSASLTPVADPLVLVRNSKKLVSLAGPYLEPGFTRPGAQVAWCPICNQMRDVSLGLDVRMWRQFRGMSTDKTEKADLAGLYERRYWVQGVAVENYLRRQAKEIGKNHPRYLAISKAWREYNKTRNALADRLRWQMPREVWKCYRGGAHYRRLGAEDAKLDQHQPWRNCWVDAPFEHPYNTVVLEIND</sequence>
<evidence type="ECO:0000256" key="1">
    <source>
        <dbReference type="SAM" id="MobiDB-lite"/>
    </source>
</evidence>
<accession>A0A225X2S2</accession>
<feature type="compositionally biased region" description="Low complexity" evidence="1">
    <location>
        <begin position="384"/>
        <end position="412"/>
    </location>
</feature>
<name>A0A225X2S2_9STRA</name>
<proteinExistence type="predicted"/>
<dbReference type="EMBL" id="NBNE01000053">
    <property type="protein sequence ID" value="OWZ23637.1"/>
    <property type="molecule type" value="Genomic_DNA"/>
</dbReference>
<dbReference type="STRING" id="4795.A0A225X2S2"/>
<protein>
    <submittedName>
        <fullName evidence="2">Uncharacterized protein</fullName>
    </submittedName>
</protein>
<dbReference type="AlphaFoldDB" id="A0A225X2S2"/>
<comment type="caution">
    <text evidence="2">The sequence shown here is derived from an EMBL/GenBank/DDBJ whole genome shotgun (WGS) entry which is preliminary data.</text>
</comment>
<reference evidence="3" key="1">
    <citation type="submission" date="2017-03" db="EMBL/GenBank/DDBJ databases">
        <title>Phytopthora megakarya and P. palmivora, two closely related causual agents of cacao black pod achieved similar genome size and gene model numbers by different mechanisms.</title>
        <authorList>
            <person name="Ali S."/>
            <person name="Shao J."/>
            <person name="Larry D.J."/>
            <person name="Kronmiller B."/>
            <person name="Shen D."/>
            <person name="Strem M.D."/>
            <person name="Melnick R.L."/>
            <person name="Guiltinan M.J."/>
            <person name="Tyler B.M."/>
            <person name="Meinhardt L.W."/>
            <person name="Bailey B.A."/>
        </authorList>
    </citation>
    <scope>NUCLEOTIDE SEQUENCE [LARGE SCALE GENOMIC DNA]</scope>
    <source>
        <strain evidence="3">zdho120</strain>
    </source>
</reference>
<evidence type="ECO:0000313" key="2">
    <source>
        <dbReference type="EMBL" id="OWZ23637.1"/>
    </source>
</evidence>
<organism evidence="2 3">
    <name type="scientific">Phytophthora megakarya</name>
    <dbReference type="NCBI Taxonomy" id="4795"/>
    <lineage>
        <taxon>Eukaryota</taxon>
        <taxon>Sar</taxon>
        <taxon>Stramenopiles</taxon>
        <taxon>Oomycota</taxon>
        <taxon>Peronosporomycetes</taxon>
        <taxon>Peronosporales</taxon>
        <taxon>Peronosporaceae</taxon>
        <taxon>Phytophthora</taxon>
    </lineage>
</organism>
<keyword evidence="3" id="KW-1185">Reference proteome</keyword>